<organism evidence="9 10">
    <name type="scientific">Petromyces alliaceus</name>
    <name type="common">Aspergillus alliaceus</name>
    <dbReference type="NCBI Taxonomy" id="209559"/>
    <lineage>
        <taxon>Eukaryota</taxon>
        <taxon>Fungi</taxon>
        <taxon>Dikarya</taxon>
        <taxon>Ascomycota</taxon>
        <taxon>Pezizomycotina</taxon>
        <taxon>Eurotiomycetes</taxon>
        <taxon>Eurotiomycetidae</taxon>
        <taxon>Eurotiales</taxon>
        <taxon>Aspergillaceae</taxon>
        <taxon>Aspergillus</taxon>
        <taxon>Aspergillus subgen. Circumdati</taxon>
    </lineage>
</organism>
<dbReference type="Proteomes" id="UP000541154">
    <property type="component" value="Unassembled WGS sequence"/>
</dbReference>
<dbReference type="InterPro" id="IPR049326">
    <property type="entry name" value="Rhodopsin_dom_fungi"/>
</dbReference>
<proteinExistence type="inferred from homology"/>
<evidence type="ECO:0000256" key="4">
    <source>
        <dbReference type="ARBA" id="ARBA00023136"/>
    </source>
</evidence>
<gene>
    <name evidence="9" type="ORF">ETB97_005472</name>
</gene>
<evidence type="ECO:0000256" key="3">
    <source>
        <dbReference type="ARBA" id="ARBA00022989"/>
    </source>
</evidence>
<feature type="transmembrane region" description="Helical" evidence="6">
    <location>
        <begin position="43"/>
        <end position="64"/>
    </location>
</feature>
<evidence type="ECO:0000256" key="5">
    <source>
        <dbReference type="ARBA" id="ARBA00038359"/>
    </source>
</evidence>
<dbReference type="GO" id="GO:0016020">
    <property type="term" value="C:membrane"/>
    <property type="evidence" value="ECO:0007669"/>
    <property type="project" value="UniProtKB-SubCell"/>
</dbReference>
<evidence type="ECO:0000259" key="8">
    <source>
        <dbReference type="Pfam" id="PF20684"/>
    </source>
</evidence>
<keyword evidence="10" id="KW-1185">Reference proteome</keyword>
<dbReference type="PANTHER" id="PTHR33048:SF47">
    <property type="entry name" value="INTEGRAL MEMBRANE PROTEIN-RELATED"/>
    <property type="match status" value="1"/>
</dbReference>
<evidence type="ECO:0000256" key="2">
    <source>
        <dbReference type="ARBA" id="ARBA00022692"/>
    </source>
</evidence>
<accession>A0A8H5ZWL0</accession>
<keyword evidence="4 6" id="KW-0472">Membrane</keyword>
<protein>
    <recommendedName>
        <fullName evidence="8">Rhodopsin domain-containing protein</fullName>
    </recommendedName>
</protein>
<feature type="chain" id="PRO_5034916888" description="Rhodopsin domain-containing protein" evidence="7">
    <location>
        <begin position="25"/>
        <end position="218"/>
    </location>
</feature>
<keyword evidence="2 6" id="KW-0812">Transmembrane</keyword>
<keyword evidence="7" id="KW-0732">Signal</keyword>
<dbReference type="PANTHER" id="PTHR33048">
    <property type="entry name" value="PTH11-LIKE INTEGRAL MEMBRANE PROTEIN (AFU_ORTHOLOGUE AFUA_5G11245)"/>
    <property type="match status" value="1"/>
</dbReference>
<evidence type="ECO:0000313" key="10">
    <source>
        <dbReference type="Proteomes" id="UP000541154"/>
    </source>
</evidence>
<feature type="transmembrane region" description="Helical" evidence="6">
    <location>
        <begin position="76"/>
        <end position="95"/>
    </location>
</feature>
<dbReference type="Pfam" id="PF20684">
    <property type="entry name" value="Fung_rhodopsin"/>
    <property type="match status" value="1"/>
</dbReference>
<comment type="similarity">
    <text evidence="5">Belongs to the SAT4 family.</text>
</comment>
<evidence type="ECO:0000256" key="6">
    <source>
        <dbReference type="SAM" id="Phobius"/>
    </source>
</evidence>
<dbReference type="InterPro" id="IPR052337">
    <property type="entry name" value="SAT4-like"/>
</dbReference>
<reference evidence="9 10" key="1">
    <citation type="submission" date="2019-04" db="EMBL/GenBank/DDBJ databases">
        <title>Aspergillus burnettii sp. nov., novel species from soil in southeast Queensland.</title>
        <authorList>
            <person name="Gilchrist C.L.M."/>
            <person name="Pitt J.I."/>
            <person name="Lange L."/>
            <person name="Lacey H.J."/>
            <person name="Vuong D."/>
            <person name="Midgley D.J."/>
            <person name="Greenfield P."/>
            <person name="Bradbury M."/>
            <person name="Lacey E."/>
            <person name="Busk P.K."/>
            <person name="Pilgaard B."/>
            <person name="Chooi Y.H."/>
            <person name="Piggott A.M."/>
        </authorList>
    </citation>
    <scope>NUCLEOTIDE SEQUENCE [LARGE SCALE GENOMIC DNA]</scope>
    <source>
        <strain evidence="9 10">FRR 5400</strain>
    </source>
</reference>
<feature type="transmembrane region" description="Helical" evidence="6">
    <location>
        <begin position="115"/>
        <end position="135"/>
    </location>
</feature>
<feature type="signal peptide" evidence="7">
    <location>
        <begin position="1"/>
        <end position="24"/>
    </location>
</feature>
<comment type="caution">
    <text evidence="9">The sequence shown here is derived from an EMBL/GenBank/DDBJ whole genome shotgun (WGS) entry which is preliminary data.</text>
</comment>
<dbReference type="AlphaFoldDB" id="A0A8H5ZWL0"/>
<evidence type="ECO:0000256" key="7">
    <source>
        <dbReference type="SAM" id="SignalP"/>
    </source>
</evidence>
<evidence type="ECO:0000256" key="1">
    <source>
        <dbReference type="ARBA" id="ARBA00004141"/>
    </source>
</evidence>
<comment type="subcellular location">
    <subcellularLocation>
        <location evidence="1">Membrane</location>
        <topology evidence="1">Multi-pass membrane protein</topology>
    </subcellularLocation>
</comment>
<feature type="domain" description="Rhodopsin" evidence="8">
    <location>
        <begin position="1"/>
        <end position="138"/>
    </location>
</feature>
<evidence type="ECO:0000313" key="9">
    <source>
        <dbReference type="EMBL" id="KAF5857651.1"/>
    </source>
</evidence>
<dbReference type="EMBL" id="SPNV01000245">
    <property type="protein sequence ID" value="KAF5857651.1"/>
    <property type="molecule type" value="Genomic_DNA"/>
</dbReference>
<keyword evidence="3 6" id="KW-1133">Transmembrane helix</keyword>
<name>A0A8H5ZWL0_PETAA</name>
<sequence length="218" mass="23938">MGILTLSFLVLTPMIIWQCTPVHAAWDYGIKDAHCLSTPKLGYTNAAVNLATEVMIFILPMPVLRTLHVPRKKKMALCSIFSVGVMVIAIATARLSALSDVGMYHDFTYTQVTVYILSCAELGMAHICAAAPTFYQVLVWTKRKEYPIPEPVSVAMERRFPGNSSAPGPTHACRKINGGIYPGSMNLSDLAIMGRVWPLDDRNIEHSPSFSSHPDSSV</sequence>